<sequence length="175" mass="19890">MNKMLKALYVLAWILFIGLCIRTGVILVTFLISIGINPEASSNLYEGLDLSSVMDANWVHYTLITGLIISIWALKSWMLFGVIQIFQKLKIQDPFHFSISKKITQISHVALLVGVLSILSFAYGRWLVDQGLMLNHFSESVRGGMEFLFMAGIFYVFAVIFRRGVEIQQEHELTI</sequence>
<evidence type="ECO:0000256" key="1">
    <source>
        <dbReference type="SAM" id="Phobius"/>
    </source>
</evidence>
<dbReference type="EMBL" id="FOVW01000011">
    <property type="protein sequence ID" value="SFO68155.1"/>
    <property type="molecule type" value="Genomic_DNA"/>
</dbReference>
<gene>
    <name evidence="2" type="ORF">SAMN04488519_11193</name>
</gene>
<feature type="transmembrane region" description="Helical" evidence="1">
    <location>
        <begin position="58"/>
        <end position="86"/>
    </location>
</feature>
<proteinExistence type="predicted"/>
<dbReference type="RefSeq" id="WP_091655347.1">
    <property type="nucleotide sequence ID" value="NZ_FOVW01000011.1"/>
</dbReference>
<dbReference type="AlphaFoldDB" id="A0A1I5J5S0"/>
<dbReference type="STRING" id="226506.SAMN04488519_11193"/>
<evidence type="ECO:0000313" key="2">
    <source>
        <dbReference type="EMBL" id="SFO68155.1"/>
    </source>
</evidence>
<dbReference type="Proteomes" id="UP000199564">
    <property type="component" value="Unassembled WGS sequence"/>
</dbReference>
<name>A0A1I5J5S0_9BACT</name>
<reference evidence="3" key="1">
    <citation type="submission" date="2016-10" db="EMBL/GenBank/DDBJ databases">
        <authorList>
            <person name="Varghese N."/>
            <person name="Submissions S."/>
        </authorList>
    </citation>
    <scope>NUCLEOTIDE SEQUENCE [LARGE SCALE GENOMIC DNA]</scope>
    <source>
        <strain evidence="3">DSM 15282</strain>
    </source>
</reference>
<feature type="transmembrane region" description="Helical" evidence="1">
    <location>
        <begin position="147"/>
        <end position="165"/>
    </location>
</feature>
<keyword evidence="1" id="KW-1133">Transmembrane helix</keyword>
<protein>
    <recommendedName>
        <fullName evidence="4">DUF2975 domain-containing protein</fullName>
    </recommendedName>
</protein>
<feature type="transmembrane region" description="Helical" evidence="1">
    <location>
        <begin position="7"/>
        <end position="36"/>
    </location>
</feature>
<feature type="transmembrane region" description="Helical" evidence="1">
    <location>
        <begin position="106"/>
        <end position="127"/>
    </location>
</feature>
<accession>A0A1I5J5S0</accession>
<keyword evidence="1" id="KW-0812">Transmembrane</keyword>
<keyword evidence="3" id="KW-1185">Reference proteome</keyword>
<evidence type="ECO:0008006" key="4">
    <source>
        <dbReference type="Google" id="ProtNLM"/>
    </source>
</evidence>
<keyword evidence="1" id="KW-0472">Membrane</keyword>
<organism evidence="2 3">
    <name type="scientific">Algoriphagus ornithinivorans</name>
    <dbReference type="NCBI Taxonomy" id="226506"/>
    <lineage>
        <taxon>Bacteria</taxon>
        <taxon>Pseudomonadati</taxon>
        <taxon>Bacteroidota</taxon>
        <taxon>Cytophagia</taxon>
        <taxon>Cytophagales</taxon>
        <taxon>Cyclobacteriaceae</taxon>
        <taxon>Algoriphagus</taxon>
    </lineage>
</organism>
<evidence type="ECO:0000313" key="3">
    <source>
        <dbReference type="Proteomes" id="UP000199564"/>
    </source>
</evidence>